<proteinExistence type="predicted"/>
<evidence type="ECO:0000259" key="1">
    <source>
        <dbReference type="SMART" id="SM00873"/>
    </source>
</evidence>
<dbReference type="AlphaFoldDB" id="A0A3E2B3Q2"/>
<dbReference type="SMART" id="SM00873">
    <property type="entry name" value="B3_4"/>
    <property type="match status" value="1"/>
</dbReference>
<organism evidence="2 3">
    <name type="scientific">Evtepia gabavorous</name>
    <dbReference type="NCBI Taxonomy" id="2211183"/>
    <lineage>
        <taxon>Bacteria</taxon>
        <taxon>Bacillati</taxon>
        <taxon>Bacillota</taxon>
        <taxon>Clostridia</taxon>
        <taxon>Eubacteriales</taxon>
        <taxon>Evtepia</taxon>
    </lineage>
</organism>
<gene>
    <name evidence="2" type="ORF">DV520_06410</name>
</gene>
<dbReference type="Gene3D" id="3.50.40.10">
    <property type="entry name" value="Phenylalanyl-trna Synthetase, Chain B, domain 3"/>
    <property type="match status" value="1"/>
</dbReference>
<keyword evidence="3" id="KW-1185">Reference proteome</keyword>
<dbReference type="PANTHER" id="PTHR39209:SF2">
    <property type="entry name" value="CYTOPLASMIC PROTEIN"/>
    <property type="match status" value="1"/>
</dbReference>
<evidence type="ECO:0000313" key="3">
    <source>
        <dbReference type="Proteomes" id="UP000260649"/>
    </source>
</evidence>
<comment type="caution">
    <text evidence="2">The sequence shown here is derived from an EMBL/GenBank/DDBJ whole genome shotgun (WGS) entry which is preliminary data.</text>
</comment>
<accession>A0A3E2B3Q2</accession>
<dbReference type="SUPFAM" id="SSF56037">
    <property type="entry name" value="PheT/TilS domain"/>
    <property type="match status" value="1"/>
</dbReference>
<dbReference type="InterPro" id="IPR005146">
    <property type="entry name" value="B3/B4_tRNA-bd"/>
</dbReference>
<dbReference type="Pfam" id="PF03483">
    <property type="entry name" value="B3_4"/>
    <property type="match status" value="1"/>
</dbReference>
<dbReference type="PANTHER" id="PTHR39209">
    <property type="match status" value="1"/>
</dbReference>
<dbReference type="RefSeq" id="WP_021918881.1">
    <property type="nucleotide sequence ID" value="NZ_CAKXKJ010000022.1"/>
</dbReference>
<dbReference type="GO" id="GO:0003723">
    <property type="term" value="F:RNA binding"/>
    <property type="evidence" value="ECO:0007669"/>
    <property type="project" value="InterPro"/>
</dbReference>
<feature type="domain" description="B3/B4 tRNA-binding" evidence="1">
    <location>
        <begin position="61"/>
        <end position="209"/>
    </location>
</feature>
<dbReference type="GeneID" id="97995366"/>
<name>A0A3E2B3Q2_9FIRM</name>
<sequence length="219" mass="23681">MTFTISPAIKQCWPETALGLLLYQVQVAPSSPQLLAQFDQTVASLAQQYTLDTIAKHPHIAATRQAYKALGASPHEHRNAAEAMLRRVVKQAGLYHINNVVEVNNLISISSGYAIGSYDLDQLQGQVVLACPPAGARYEGIGKGSLSIAHMPVLTDDLGPFGNPSSDSRRAMIQPGLRRVASVLYAFDGAEGLVPWMQAFEEALRTHCGVSSVTQQRIE</sequence>
<reference evidence="2 3" key="1">
    <citation type="submission" date="2018-07" db="EMBL/GenBank/DDBJ databases">
        <title>GABA Modulating Bacteria of the Human Gut Microbiota.</title>
        <authorList>
            <person name="Strandwitz P."/>
            <person name="Kim K.H."/>
            <person name="Terekhova D."/>
            <person name="Liu J.K."/>
            <person name="Sharma A."/>
            <person name="Levering J."/>
            <person name="Mcdonald D."/>
            <person name="Dietrich D."/>
            <person name="Ramadhar T.R."/>
            <person name="Lekbua A."/>
            <person name="Mroue N."/>
            <person name="Liston C."/>
            <person name="Stewart E.J."/>
            <person name="Dubin M.J."/>
            <person name="Zengler K."/>
            <person name="Knight R."/>
            <person name="Gilbert J.A."/>
            <person name="Clardy J."/>
            <person name="Lewis K."/>
        </authorList>
    </citation>
    <scope>NUCLEOTIDE SEQUENCE [LARGE SCALE GENOMIC DNA]</scope>
    <source>
        <strain evidence="2 3">KLE1738</strain>
    </source>
</reference>
<dbReference type="GO" id="GO:0004826">
    <property type="term" value="F:phenylalanine-tRNA ligase activity"/>
    <property type="evidence" value="ECO:0007669"/>
    <property type="project" value="InterPro"/>
</dbReference>
<dbReference type="Proteomes" id="UP000260649">
    <property type="component" value="Unassembled WGS sequence"/>
</dbReference>
<protein>
    <recommendedName>
        <fullName evidence="1">B3/B4 tRNA-binding domain-containing protein</fullName>
    </recommendedName>
</protein>
<evidence type="ECO:0000313" key="2">
    <source>
        <dbReference type="EMBL" id="RFT06617.1"/>
    </source>
</evidence>
<dbReference type="OrthoDB" id="9789812at2"/>
<dbReference type="EMBL" id="QQRQ01000008">
    <property type="protein sequence ID" value="RFT06617.1"/>
    <property type="molecule type" value="Genomic_DNA"/>
</dbReference>
<dbReference type="InterPro" id="IPR020825">
    <property type="entry name" value="Phe-tRNA_synthase-like_B3/B4"/>
</dbReference>